<dbReference type="Proteomes" id="UP000254055">
    <property type="component" value="Unassembled WGS sequence"/>
</dbReference>
<dbReference type="RefSeq" id="WP_115133569.1">
    <property type="nucleotide sequence ID" value="NZ_UGRS01000001.1"/>
</dbReference>
<dbReference type="AlphaFoldDB" id="A0A378WFQ8"/>
<dbReference type="EMBL" id="UGRS01000001">
    <property type="protein sequence ID" value="SUA36306.1"/>
    <property type="molecule type" value="Genomic_DNA"/>
</dbReference>
<evidence type="ECO:0000313" key="2">
    <source>
        <dbReference type="Proteomes" id="UP000254055"/>
    </source>
</evidence>
<sequence length="73" mass="8450">MNIEMVIQFEDGQSLQLAEENIKSQTDILEKIPLIKIDGNEMVLSVKHKKYCKMIRAHMALDAVYNGYHMNLL</sequence>
<protein>
    <submittedName>
        <fullName evidence="1">Uncharacterized protein</fullName>
    </submittedName>
</protein>
<name>A0A378WFQ8_9NEIS</name>
<accession>A0A378WFQ8</accession>
<proteinExistence type="predicted"/>
<gene>
    <name evidence="1" type="ORF">NCTC12229_00721</name>
</gene>
<reference evidence="1 2" key="1">
    <citation type="submission" date="2018-06" db="EMBL/GenBank/DDBJ databases">
        <authorList>
            <consortium name="Pathogen Informatics"/>
            <person name="Doyle S."/>
        </authorList>
    </citation>
    <scope>NUCLEOTIDE SEQUENCE [LARGE SCALE GENOMIC DNA]</scope>
    <source>
        <strain evidence="1 2">NCTC12229</strain>
    </source>
</reference>
<organism evidence="1 2">
    <name type="scientific">Neisseria zoodegmatis</name>
    <dbReference type="NCBI Taxonomy" id="326523"/>
    <lineage>
        <taxon>Bacteria</taxon>
        <taxon>Pseudomonadati</taxon>
        <taxon>Pseudomonadota</taxon>
        <taxon>Betaproteobacteria</taxon>
        <taxon>Neisseriales</taxon>
        <taxon>Neisseriaceae</taxon>
        <taxon>Neisseria</taxon>
    </lineage>
</organism>
<evidence type="ECO:0000313" key="1">
    <source>
        <dbReference type="EMBL" id="SUA36306.1"/>
    </source>
</evidence>